<dbReference type="OMA" id="WEAFRSN"/>
<evidence type="ECO:0000313" key="1">
    <source>
        <dbReference type="EMBL" id="VDM62247.1"/>
    </source>
</evidence>
<name>A0A0R3PWU0_ANGCS</name>
<gene>
    <name evidence="1" type="ORF">ACOC_LOCUS10662</name>
</gene>
<evidence type="ECO:0000313" key="2">
    <source>
        <dbReference type="Proteomes" id="UP000267027"/>
    </source>
</evidence>
<dbReference type="AlphaFoldDB" id="A0A0R3PWU0"/>
<dbReference type="PANTHER" id="PTHR47027:SF20">
    <property type="entry name" value="REVERSE TRANSCRIPTASE-LIKE PROTEIN WITH RNA-DIRECTED DNA POLYMERASE DOMAIN"/>
    <property type="match status" value="1"/>
</dbReference>
<keyword evidence="2" id="KW-1185">Reference proteome</keyword>
<dbReference type="EMBL" id="UYYA01004518">
    <property type="protein sequence ID" value="VDM62247.1"/>
    <property type="molecule type" value="Genomic_DNA"/>
</dbReference>
<reference evidence="1 2" key="2">
    <citation type="submission" date="2018-11" db="EMBL/GenBank/DDBJ databases">
        <authorList>
            <consortium name="Pathogen Informatics"/>
        </authorList>
    </citation>
    <scope>NUCLEOTIDE SEQUENCE [LARGE SCALE GENOMIC DNA]</scope>
    <source>
        <strain evidence="1 2">Costa Rica</strain>
    </source>
</reference>
<dbReference type="Proteomes" id="UP000267027">
    <property type="component" value="Unassembled WGS sequence"/>
</dbReference>
<protein>
    <submittedName>
        <fullName evidence="3">Reverse transcriptase domain-containing protein</fullName>
    </submittedName>
</protein>
<dbReference type="OrthoDB" id="5848650at2759"/>
<reference evidence="3" key="1">
    <citation type="submission" date="2017-02" db="UniProtKB">
        <authorList>
            <consortium name="WormBaseParasite"/>
        </authorList>
    </citation>
    <scope>IDENTIFICATION</scope>
</reference>
<dbReference type="PANTHER" id="PTHR47027">
    <property type="entry name" value="REVERSE TRANSCRIPTASE DOMAIN-CONTAINING PROTEIN"/>
    <property type="match status" value="1"/>
</dbReference>
<accession>A0A0R3PWU0</accession>
<proteinExistence type="predicted"/>
<organism evidence="3">
    <name type="scientific">Angiostrongylus costaricensis</name>
    <name type="common">Nematode worm</name>
    <dbReference type="NCBI Taxonomy" id="334426"/>
    <lineage>
        <taxon>Eukaryota</taxon>
        <taxon>Metazoa</taxon>
        <taxon>Ecdysozoa</taxon>
        <taxon>Nematoda</taxon>
        <taxon>Chromadorea</taxon>
        <taxon>Rhabditida</taxon>
        <taxon>Rhabditina</taxon>
        <taxon>Rhabditomorpha</taxon>
        <taxon>Strongyloidea</taxon>
        <taxon>Metastrongylidae</taxon>
        <taxon>Angiostrongylus</taxon>
    </lineage>
</organism>
<dbReference type="WBParaSite" id="ACOC_0001066101-mRNA-1">
    <property type="protein sequence ID" value="ACOC_0001066101-mRNA-1"/>
    <property type="gene ID" value="ACOC_0001066101"/>
</dbReference>
<evidence type="ECO:0000313" key="3">
    <source>
        <dbReference type="WBParaSite" id="ACOC_0001066101-mRNA-1"/>
    </source>
</evidence>
<sequence length="173" mass="20059">MLADFDKASGKIGLRLNLTKAMFMRNGLISYTPFMLNGTSISEYSSYIYLGREINMMNDLVPELRREKRTAWEAFRSNEDVVKRTMNTRFRAHLFDSMILPVVTYASETWPVRKQGEESLSVIERAVERKMLIASRFTQVRDGIRSSGLRQRSKTKNTVLYAKQSKIRCARDT</sequence>